<reference evidence="2" key="1">
    <citation type="submission" date="2020-10" db="EMBL/GenBank/DDBJ databases">
        <authorList>
            <person name="Gilroy R."/>
        </authorList>
    </citation>
    <scope>NUCLEOTIDE SEQUENCE</scope>
    <source>
        <strain evidence="2">G3-4614</strain>
    </source>
</reference>
<dbReference type="Pfam" id="PF13088">
    <property type="entry name" value="BNR_2"/>
    <property type="match status" value="1"/>
</dbReference>
<dbReference type="SUPFAM" id="SSF50939">
    <property type="entry name" value="Sialidases"/>
    <property type="match status" value="1"/>
</dbReference>
<dbReference type="AlphaFoldDB" id="A0A9D9H846"/>
<protein>
    <submittedName>
        <fullName evidence="2">Exo-alpha-sialidase</fullName>
    </submittedName>
</protein>
<dbReference type="InterPro" id="IPR011040">
    <property type="entry name" value="Sialidase"/>
</dbReference>
<organism evidence="2 3">
    <name type="scientific">Candidatus Caccoplasma merdipullorum</name>
    <dbReference type="NCBI Taxonomy" id="2840718"/>
    <lineage>
        <taxon>Bacteria</taxon>
        <taxon>Pseudomonadati</taxon>
        <taxon>Bacteroidota</taxon>
        <taxon>Bacteroidia</taxon>
        <taxon>Bacteroidales</taxon>
        <taxon>Bacteroidaceae</taxon>
        <taxon>Bacteroidaceae incertae sedis</taxon>
        <taxon>Candidatus Caccoplasma</taxon>
    </lineage>
</organism>
<evidence type="ECO:0000313" key="2">
    <source>
        <dbReference type="EMBL" id="MBO8438712.1"/>
    </source>
</evidence>
<gene>
    <name evidence="2" type="ORF">IAC54_07445</name>
</gene>
<dbReference type="Proteomes" id="UP000823636">
    <property type="component" value="Unassembled WGS sequence"/>
</dbReference>
<dbReference type="Gene3D" id="2.120.10.10">
    <property type="match status" value="1"/>
</dbReference>
<dbReference type="InterPro" id="IPR036278">
    <property type="entry name" value="Sialidase_sf"/>
</dbReference>
<sequence length="572" mass="64066">MPKPFLSADNKSLMYMKHSFFIVALLCSLSLPARGEIPDLLEHVFAPVIVGTPPSDAFIGLSLMTDGEVRHYNYGSHPKPERPVYLSSRDGGLNWKSVTLPYELPYADIQSPVSGEFVRLFCTGSGVYALRTEGGLEGGRSIVKIDDTLGIMNKPPLFIRGGKRVISGAHRTDRSGAFVYYSDDDGRTWKVSSKVNAPLHEKGGFHEGVRWNHGAVEPTVTELNDGRLWMIMRTSQDKHYQSFSEDGGETWSKAEPSPFYGTITMPTLFRMGDGRLLFFWCNTTPLPELPTATGVWDDVFTNRDAVHVAISEDDGKTWFGFRELLLNTERNSANFGDTRPGQDKSVHQVQAVEVAPGKILVSVGQHPLCRKLVLFDAAWLYEPRRSCDFDEGLDNWSAFRYYKGITGHCCYNRQEMPLLAAHPDREGAKVLHIGYTPNDSLVQDNDGAVWNFPAAPDGSVNVSLKIPEGSKGAQLILNDRWFNPTDTVARYECMYRLDLNRETLRIRDDKWHTVTVEWEKNAPATLLVDGRRRGKLPVVAETEHGVSYLHFLGGREPDTKGVFIEHVDGGKR</sequence>
<name>A0A9D9H846_9BACT</name>
<accession>A0A9D9H846</accession>
<evidence type="ECO:0000259" key="1">
    <source>
        <dbReference type="Pfam" id="PF13088"/>
    </source>
</evidence>
<dbReference type="EMBL" id="JADIMW010000078">
    <property type="protein sequence ID" value="MBO8438712.1"/>
    <property type="molecule type" value="Genomic_DNA"/>
</dbReference>
<reference evidence="2" key="2">
    <citation type="journal article" date="2021" name="PeerJ">
        <title>Extensive microbial diversity within the chicken gut microbiome revealed by metagenomics and culture.</title>
        <authorList>
            <person name="Gilroy R."/>
            <person name="Ravi A."/>
            <person name="Getino M."/>
            <person name="Pursley I."/>
            <person name="Horton D.L."/>
            <person name="Alikhan N.F."/>
            <person name="Baker D."/>
            <person name="Gharbi K."/>
            <person name="Hall N."/>
            <person name="Watson M."/>
            <person name="Adriaenssens E.M."/>
            <person name="Foster-Nyarko E."/>
            <person name="Jarju S."/>
            <person name="Secka A."/>
            <person name="Antonio M."/>
            <person name="Oren A."/>
            <person name="Chaudhuri R.R."/>
            <person name="La Ragione R."/>
            <person name="Hildebrand F."/>
            <person name="Pallen M.J."/>
        </authorList>
    </citation>
    <scope>NUCLEOTIDE SEQUENCE</scope>
    <source>
        <strain evidence="2">G3-4614</strain>
    </source>
</reference>
<dbReference type="CDD" id="cd15482">
    <property type="entry name" value="Sialidase_non-viral"/>
    <property type="match status" value="1"/>
</dbReference>
<evidence type="ECO:0000313" key="3">
    <source>
        <dbReference type="Proteomes" id="UP000823636"/>
    </source>
</evidence>
<dbReference type="PANTHER" id="PTHR43752:SF2">
    <property type="entry name" value="BNR_ASP-BOX REPEAT FAMILY PROTEIN"/>
    <property type="match status" value="1"/>
</dbReference>
<feature type="domain" description="Sialidase" evidence="1">
    <location>
        <begin position="149"/>
        <end position="319"/>
    </location>
</feature>
<proteinExistence type="predicted"/>
<dbReference type="PANTHER" id="PTHR43752">
    <property type="entry name" value="BNR/ASP-BOX REPEAT FAMILY PROTEIN"/>
    <property type="match status" value="1"/>
</dbReference>
<comment type="caution">
    <text evidence="2">The sequence shown here is derived from an EMBL/GenBank/DDBJ whole genome shotgun (WGS) entry which is preliminary data.</text>
</comment>